<evidence type="ECO:0000256" key="1">
    <source>
        <dbReference type="SAM" id="MobiDB-lite"/>
    </source>
</evidence>
<name>A0A7Y0AD44_9BACT</name>
<dbReference type="RefSeq" id="WP_169530378.1">
    <property type="nucleotide sequence ID" value="NZ_JABBGH010000001.1"/>
</dbReference>
<accession>A0A7Y0AD44</accession>
<organism evidence="2 3">
    <name type="scientific">Hymenobacter polaris</name>
    <dbReference type="NCBI Taxonomy" id="2682546"/>
    <lineage>
        <taxon>Bacteria</taxon>
        <taxon>Pseudomonadati</taxon>
        <taxon>Bacteroidota</taxon>
        <taxon>Cytophagia</taxon>
        <taxon>Cytophagales</taxon>
        <taxon>Hymenobacteraceae</taxon>
        <taxon>Hymenobacter</taxon>
    </lineage>
</organism>
<evidence type="ECO:0008006" key="4">
    <source>
        <dbReference type="Google" id="ProtNLM"/>
    </source>
</evidence>
<evidence type="ECO:0000313" key="2">
    <source>
        <dbReference type="EMBL" id="NML65124.1"/>
    </source>
</evidence>
<gene>
    <name evidence="2" type="ORF">HHL22_07880</name>
</gene>
<reference evidence="2 3" key="1">
    <citation type="submission" date="2020-04" db="EMBL/GenBank/DDBJ databases">
        <title>Hymenobacter polaris sp. nov., isolated from Arctic soil.</title>
        <authorList>
            <person name="Dahal R.H."/>
        </authorList>
    </citation>
    <scope>NUCLEOTIDE SEQUENCE [LARGE SCALE GENOMIC DNA]</scope>
    <source>
        <strain evidence="2 3">RP-2-7</strain>
    </source>
</reference>
<dbReference type="Proteomes" id="UP000559626">
    <property type="component" value="Unassembled WGS sequence"/>
</dbReference>
<dbReference type="EMBL" id="JABBGH010000001">
    <property type="protein sequence ID" value="NML65124.1"/>
    <property type="molecule type" value="Genomic_DNA"/>
</dbReference>
<dbReference type="AlphaFoldDB" id="A0A7Y0AD44"/>
<evidence type="ECO:0000313" key="3">
    <source>
        <dbReference type="Proteomes" id="UP000559626"/>
    </source>
</evidence>
<protein>
    <recommendedName>
        <fullName evidence="4">Integrase catalytic domain-containing protein</fullName>
    </recommendedName>
</protein>
<sequence>MPANRGGQYCVNGYRPLRRDREARRSPSRRGDCHDHARAASRWSRLETGGLDVGEQPVFAGLADVLTSVADYVGCHNPERQHSSSGYQAPYHAHQQLLQLNALPCPA</sequence>
<keyword evidence="3" id="KW-1185">Reference proteome</keyword>
<proteinExistence type="predicted"/>
<feature type="compositionally biased region" description="Basic and acidic residues" evidence="1">
    <location>
        <begin position="17"/>
        <end position="38"/>
    </location>
</feature>
<comment type="caution">
    <text evidence="2">The sequence shown here is derived from an EMBL/GenBank/DDBJ whole genome shotgun (WGS) entry which is preliminary data.</text>
</comment>
<feature type="region of interest" description="Disordered" evidence="1">
    <location>
        <begin position="1"/>
        <end position="39"/>
    </location>
</feature>